<comment type="caution">
    <text evidence="8">The sequence shown here is derived from an EMBL/GenBank/DDBJ whole genome shotgun (WGS) entry which is preliminary data.</text>
</comment>
<reference evidence="8 9" key="1">
    <citation type="submission" date="2020-08" db="EMBL/GenBank/DDBJ databases">
        <title>Genomic Encyclopedia of Type Strains, Phase IV (KMG-IV): sequencing the most valuable type-strain genomes for metagenomic binning, comparative biology and taxonomic classification.</title>
        <authorList>
            <person name="Goeker M."/>
        </authorList>
    </citation>
    <scope>NUCLEOTIDE SEQUENCE [LARGE SCALE GENOMIC DNA]</scope>
    <source>
        <strain evidence="8 9">DSM 11805</strain>
    </source>
</reference>
<dbReference type="Proteomes" id="UP000572212">
    <property type="component" value="Unassembled WGS sequence"/>
</dbReference>
<evidence type="ECO:0000256" key="1">
    <source>
        <dbReference type="ARBA" id="ARBA00004370"/>
    </source>
</evidence>
<feature type="domain" description="Dynamin N-terminal" evidence="7">
    <location>
        <begin position="47"/>
        <end position="201"/>
    </location>
</feature>
<evidence type="ECO:0000313" key="8">
    <source>
        <dbReference type="EMBL" id="MBB6511550.1"/>
    </source>
</evidence>
<dbReference type="Pfam" id="PF00350">
    <property type="entry name" value="Dynamin_N"/>
    <property type="match status" value="2"/>
</dbReference>
<keyword evidence="9" id="KW-1185">Reference proteome</keyword>
<dbReference type="GO" id="GO:0003924">
    <property type="term" value="F:GTPase activity"/>
    <property type="evidence" value="ECO:0007669"/>
    <property type="project" value="InterPro"/>
</dbReference>
<sequence length="1198" mass="140928">MITLEHKKLHASQLSKLYHIFEEQNEEVYKEQVLDYTEKYRDGFVHICFCGHFSAGKSTLINRMMEQELLPQSPIPTSANIVEIKNGAEKAIIHFTNKEFIQFETLPETEKLHALCQDGEEINKIDLYQNIKNMDNRVVIMDTPGIDAADDADRLMTESAIHKVDLFVYVMDYNHVQSEVNALFLKQLEQRNKPFLVVVNQVDKHNEEEIAFQAFKQSLIDVFHTWDIHPTDYFFTSMKEDKAPINEFSRLKQTISSFGNELRNDLFNQSLYQSIQFSVKQSMLKKEQDISAKQRLLHQEMNKMTIPEDLTKEEVEKQLEEVSSIIENLDKQYEGVISPSIKNAQIMTFEHRERAAKLIESMQPSFKAGFFASKKRTEMERDNRLHQLYSELQVSVSEQLEWRLREKATAFISEYYPIAVNDQLFPKLVTKEDMKNLVDSAASYSDEYTLVYSDKLASFIRKQYRHYFLNIWQEVRGNALKPLEKQRNEWKQLYDLLVEKENLQNQINTLDRELESYHDNLNKVFETEHASINESVLLENILQFSKKKQLGTEASLPISQDTKQKKLVTLDTAIKEDANSLSYEQTLKHVDEALNLLEPDSSLTDIRKDLSEKKNRLKNRHYTVALFGAFSAGKSSFANLLIGERLLPVSPNPTTAAINKISPPMNEFSHGDVYVTLKSEDDLLNDMKFITEQEFTSLSECYQWVDKAKLQKLDLEEQHLSFILAFRNGYQTMKGKIGESFLIDFSEFNDYVQKEEKACFVQEIEVFYDCELTRSNITLVDTPGADSVNARHTDLAFSYIKDADAVLFVTYYNHPFSKPDQQFLERLGSVKDAFQLDKMFFIINAVDLANSDNEVELVQDYIQTELQTFQILEPRLYPLSSKEAFTKKKQGNIDERFQLFEKDFYHFIQEELTQISMQAVYHDIKRSYSYITHLLEMLNSDEETKEQQRQKFNQYEDRLIELSEQTDDSLYFERIVQRLQKQRHFMNQRFHIQFGDMFKSVIHPGSISTNGKAGRDELKKSLYFLNRTIHEKMTSELKALHIRIEQEINEAFKHMYEVLNKEVGEEVNDFLFSPIEFFAIEPKNDLNDGIELEEEEILKLSQLFKDTKSFFAEGRRDELQESVYRIVSRRWENTANDVYSEFQTHYKEEWQQRNREWKLKRKQEITSHYNLLRESLEVDQSDKQTYEKIFQSLSNLVQ</sequence>
<protein>
    <submittedName>
        <fullName evidence="8">Small GTP-binding protein</fullName>
    </submittedName>
</protein>
<dbReference type="NCBIfam" id="TIGR00231">
    <property type="entry name" value="small_GTP"/>
    <property type="match status" value="1"/>
</dbReference>
<dbReference type="InterPro" id="IPR027417">
    <property type="entry name" value="P-loop_NTPase"/>
</dbReference>
<evidence type="ECO:0000259" key="7">
    <source>
        <dbReference type="Pfam" id="PF00350"/>
    </source>
</evidence>
<keyword evidence="4" id="KW-0342">GTP-binding</keyword>
<dbReference type="InterPro" id="IPR027094">
    <property type="entry name" value="Mitofusin_fam"/>
</dbReference>
<comment type="subcellular location">
    <subcellularLocation>
        <location evidence="1">Membrane</location>
    </subcellularLocation>
</comment>
<dbReference type="GO" id="GO:0016020">
    <property type="term" value="C:membrane"/>
    <property type="evidence" value="ECO:0007669"/>
    <property type="project" value="UniProtKB-SubCell"/>
</dbReference>
<dbReference type="PANTHER" id="PTHR10465:SF0">
    <property type="entry name" value="SARCALUMENIN"/>
    <property type="match status" value="1"/>
</dbReference>
<keyword evidence="6" id="KW-0175">Coiled coil</keyword>
<evidence type="ECO:0000256" key="4">
    <source>
        <dbReference type="ARBA" id="ARBA00023134"/>
    </source>
</evidence>
<keyword evidence="5" id="KW-0472">Membrane</keyword>
<dbReference type="Gene3D" id="3.40.50.300">
    <property type="entry name" value="P-loop containing nucleotide triphosphate hydrolases"/>
    <property type="match status" value="2"/>
</dbReference>
<dbReference type="EMBL" id="JACHON010000001">
    <property type="protein sequence ID" value="MBB6511550.1"/>
    <property type="molecule type" value="Genomic_DNA"/>
</dbReference>
<evidence type="ECO:0000256" key="3">
    <source>
        <dbReference type="ARBA" id="ARBA00022801"/>
    </source>
</evidence>
<organism evidence="8 9">
    <name type="scientific">Gracilibacillus halotolerans</name>
    <dbReference type="NCBI Taxonomy" id="74386"/>
    <lineage>
        <taxon>Bacteria</taxon>
        <taxon>Bacillati</taxon>
        <taxon>Bacillota</taxon>
        <taxon>Bacilli</taxon>
        <taxon>Bacillales</taxon>
        <taxon>Bacillaceae</taxon>
        <taxon>Gracilibacillus</taxon>
    </lineage>
</organism>
<feature type="coiled-coil region" evidence="6">
    <location>
        <begin position="493"/>
        <end position="520"/>
    </location>
</feature>
<proteinExistence type="predicted"/>
<dbReference type="PANTHER" id="PTHR10465">
    <property type="entry name" value="TRANSMEMBRANE GTPASE FZO1"/>
    <property type="match status" value="1"/>
</dbReference>
<dbReference type="InterPro" id="IPR005225">
    <property type="entry name" value="Small_GTP-bd"/>
</dbReference>
<evidence type="ECO:0000256" key="5">
    <source>
        <dbReference type="ARBA" id="ARBA00023136"/>
    </source>
</evidence>
<dbReference type="GO" id="GO:0008053">
    <property type="term" value="P:mitochondrial fusion"/>
    <property type="evidence" value="ECO:0007669"/>
    <property type="project" value="TreeGrafter"/>
</dbReference>
<name>A0A841RC96_9BACI</name>
<evidence type="ECO:0000256" key="2">
    <source>
        <dbReference type="ARBA" id="ARBA00022741"/>
    </source>
</evidence>
<evidence type="ECO:0000313" key="9">
    <source>
        <dbReference type="Proteomes" id="UP000572212"/>
    </source>
</evidence>
<dbReference type="CDD" id="cd09912">
    <property type="entry name" value="DLP_2"/>
    <property type="match status" value="2"/>
</dbReference>
<gene>
    <name evidence="8" type="ORF">GGQ92_000317</name>
</gene>
<dbReference type="SUPFAM" id="SSF52540">
    <property type="entry name" value="P-loop containing nucleoside triphosphate hydrolases"/>
    <property type="match status" value="2"/>
</dbReference>
<keyword evidence="2" id="KW-0547">Nucleotide-binding</keyword>
<dbReference type="InterPro" id="IPR045063">
    <property type="entry name" value="Dynamin_N"/>
</dbReference>
<dbReference type="AlphaFoldDB" id="A0A841RC96"/>
<feature type="coiled-coil region" evidence="6">
    <location>
        <begin position="938"/>
        <end position="965"/>
    </location>
</feature>
<accession>A0A841RC96</accession>
<dbReference type="RefSeq" id="WP_184243883.1">
    <property type="nucleotide sequence ID" value="NZ_BAAACU010000022.1"/>
</dbReference>
<feature type="domain" description="Dynamin N-terminal" evidence="7">
    <location>
        <begin position="624"/>
        <end position="845"/>
    </location>
</feature>
<evidence type="ECO:0000256" key="6">
    <source>
        <dbReference type="SAM" id="Coils"/>
    </source>
</evidence>
<dbReference type="GO" id="GO:0005525">
    <property type="term" value="F:GTP binding"/>
    <property type="evidence" value="ECO:0007669"/>
    <property type="project" value="UniProtKB-KW"/>
</dbReference>
<keyword evidence="3" id="KW-0378">Hydrolase</keyword>